<dbReference type="Proteomes" id="UP000595564">
    <property type="component" value="Chromosome"/>
</dbReference>
<name>A0A7R6PU09_9BACT</name>
<dbReference type="AlphaFoldDB" id="A0A7R6PU09"/>
<dbReference type="EMBL" id="AP017470">
    <property type="protein sequence ID" value="BBB32652.1"/>
    <property type="molecule type" value="Genomic_DNA"/>
</dbReference>
<dbReference type="RefSeq" id="WP_201326953.1">
    <property type="nucleotide sequence ID" value="NZ_AP017470.1"/>
</dbReference>
<sequence>MKKYALLFMVIFSFTIFAGDVIVIKYKDGSSEKIVIKQQLSAIKSIKFVSSNSEKKEAVKTENKPNKVVVKKKVQPAKKVEKSKDKNDEFAKFENEMKAKLKPTFEGMWKTNFGNMIIKIKGNKVLGYYKNGKGKIEGTLSEDGYTITGRWAEVPDFKPPKHAGKFIFHLSETGASFHGKWGFGDEEPDSEWVGRKID</sequence>
<dbReference type="KEGG" id="thyd:TTHT_1116"/>
<reference evidence="1 2" key="1">
    <citation type="journal article" date="2012" name="Extremophiles">
        <title>Thermotomaculum hydrothermale gen. nov., sp. nov., a novel heterotrophic thermophile within the phylum Acidobacteria from a deep-sea hydrothermal vent chimney in the Southern Okinawa Trough.</title>
        <authorList>
            <person name="Izumi H."/>
            <person name="Nunoura T."/>
            <person name="Miyazaki M."/>
            <person name="Mino S."/>
            <person name="Toki T."/>
            <person name="Takai K."/>
            <person name="Sako Y."/>
            <person name="Sawabe T."/>
            <person name="Nakagawa S."/>
        </authorList>
    </citation>
    <scope>NUCLEOTIDE SEQUENCE [LARGE SCALE GENOMIC DNA]</scope>
    <source>
        <strain evidence="1 2">AC55</strain>
    </source>
</reference>
<organism evidence="1 2">
    <name type="scientific">Thermotomaculum hydrothermale</name>
    <dbReference type="NCBI Taxonomy" id="981385"/>
    <lineage>
        <taxon>Bacteria</taxon>
        <taxon>Pseudomonadati</taxon>
        <taxon>Acidobacteriota</taxon>
        <taxon>Holophagae</taxon>
        <taxon>Thermotomaculales</taxon>
        <taxon>Thermotomaculaceae</taxon>
        <taxon>Thermotomaculum</taxon>
    </lineage>
</organism>
<protein>
    <submittedName>
        <fullName evidence="1">Uncharacterized protein</fullName>
    </submittedName>
</protein>
<proteinExistence type="predicted"/>
<keyword evidence="2" id="KW-1185">Reference proteome</keyword>
<accession>A0A7R6PU09</accession>
<gene>
    <name evidence="1" type="ORF">TTHT_1116</name>
</gene>
<evidence type="ECO:0000313" key="2">
    <source>
        <dbReference type="Proteomes" id="UP000595564"/>
    </source>
</evidence>
<evidence type="ECO:0000313" key="1">
    <source>
        <dbReference type="EMBL" id="BBB32652.1"/>
    </source>
</evidence>